<dbReference type="AlphaFoldDB" id="A0A0A9Y3Z6"/>
<proteinExistence type="predicted"/>
<feature type="region of interest" description="Disordered" evidence="1">
    <location>
        <begin position="25"/>
        <end position="55"/>
    </location>
</feature>
<dbReference type="EMBL" id="GBHO01015837">
    <property type="protein sequence ID" value="JAG27767.1"/>
    <property type="molecule type" value="Transcribed_RNA"/>
</dbReference>
<protein>
    <submittedName>
        <fullName evidence="2">Uncharacterized protein</fullName>
    </submittedName>
</protein>
<evidence type="ECO:0000256" key="1">
    <source>
        <dbReference type="SAM" id="MobiDB-lite"/>
    </source>
</evidence>
<gene>
    <name evidence="2" type="ORF">CM83_99391</name>
</gene>
<name>A0A0A9Y3Z6_LYGHE</name>
<feature type="compositionally biased region" description="Basic and acidic residues" evidence="1">
    <location>
        <begin position="33"/>
        <end position="44"/>
    </location>
</feature>
<reference evidence="2" key="1">
    <citation type="journal article" date="2014" name="PLoS ONE">
        <title>Transcriptome-Based Identification of ABC Transporters in the Western Tarnished Plant Bug Lygus hesperus.</title>
        <authorList>
            <person name="Hull J.J."/>
            <person name="Chaney K."/>
            <person name="Geib S.M."/>
            <person name="Fabrick J.A."/>
            <person name="Brent C.S."/>
            <person name="Walsh D."/>
            <person name="Lavine L.C."/>
        </authorList>
    </citation>
    <scope>NUCLEOTIDE SEQUENCE</scope>
</reference>
<accession>A0A0A9Y3Z6</accession>
<evidence type="ECO:0000313" key="2">
    <source>
        <dbReference type="EMBL" id="JAG27767.1"/>
    </source>
</evidence>
<sequence>WIDNFRMKCINTDWDQELIKRLKRGRSVGRGASRSDRQTGRGDRTVSPNVGTRTGGRWTMEQRLALKAVKEAEKRQVVQSEKYKPSSPVDSDKTRLFESPFWKIRMEILENKTRDLGNRLDNHGFRKKMKILEDRTGEMKKILTPPRRPHQELPSVKKLTEATEINLKSIEVLPEQPKSPKMAIMEDVLPKRVAKIEPNFIEFSTMTMNVWSEICGIENGESIPIMMKSMRTPHWEKFIKYYGVFERAGRLDRGILYELACDLGEKMLEHPTYKEVIGSLDPDPNESLFRLGRIMMNIYHVMALQSGTGGRTLTIQEITSKLDSGYKTIMKTKKEDDIRSNMRSSLKTRI</sequence>
<feature type="non-terminal residue" evidence="2">
    <location>
        <position position="1"/>
    </location>
</feature>
<reference evidence="2" key="2">
    <citation type="submission" date="2014-07" db="EMBL/GenBank/DDBJ databases">
        <authorList>
            <person name="Hull J."/>
        </authorList>
    </citation>
    <scope>NUCLEOTIDE SEQUENCE</scope>
</reference>
<organism evidence="2">
    <name type="scientific">Lygus hesperus</name>
    <name type="common">Western plant bug</name>
    <dbReference type="NCBI Taxonomy" id="30085"/>
    <lineage>
        <taxon>Eukaryota</taxon>
        <taxon>Metazoa</taxon>
        <taxon>Ecdysozoa</taxon>
        <taxon>Arthropoda</taxon>
        <taxon>Hexapoda</taxon>
        <taxon>Insecta</taxon>
        <taxon>Pterygota</taxon>
        <taxon>Neoptera</taxon>
        <taxon>Paraneoptera</taxon>
        <taxon>Hemiptera</taxon>
        <taxon>Heteroptera</taxon>
        <taxon>Panheteroptera</taxon>
        <taxon>Cimicomorpha</taxon>
        <taxon>Miridae</taxon>
        <taxon>Mirini</taxon>
        <taxon>Lygus</taxon>
    </lineage>
</organism>